<feature type="signal peptide" evidence="1">
    <location>
        <begin position="1"/>
        <end position="18"/>
    </location>
</feature>
<dbReference type="Proteomes" id="UP000217199">
    <property type="component" value="Unassembled WGS sequence"/>
</dbReference>
<comment type="caution">
    <text evidence="2">The sequence shown here is derived from an EMBL/GenBank/DDBJ whole genome shotgun (WGS) entry which is preliminary data.</text>
</comment>
<evidence type="ECO:0000313" key="2">
    <source>
        <dbReference type="EMBL" id="PAV20237.1"/>
    </source>
</evidence>
<gene>
    <name evidence="2" type="ORF">PNOK_0517100</name>
</gene>
<dbReference type="AlphaFoldDB" id="A0A286UKV1"/>
<feature type="chain" id="PRO_5013776666" evidence="1">
    <location>
        <begin position="19"/>
        <end position="133"/>
    </location>
</feature>
<proteinExistence type="predicted"/>
<protein>
    <submittedName>
        <fullName evidence="2">Uncharacterized protein</fullName>
    </submittedName>
</protein>
<reference evidence="2 3" key="1">
    <citation type="journal article" date="2017" name="Mol. Ecol.">
        <title>Comparative and population genomic landscape of Phellinus noxius: A hypervariable fungus causing root rot in trees.</title>
        <authorList>
            <person name="Chung C.L."/>
            <person name="Lee T.J."/>
            <person name="Akiba M."/>
            <person name="Lee H.H."/>
            <person name="Kuo T.H."/>
            <person name="Liu D."/>
            <person name="Ke H.M."/>
            <person name="Yokoi T."/>
            <person name="Roa M.B."/>
            <person name="Lu M.J."/>
            <person name="Chang Y.Y."/>
            <person name="Ann P.J."/>
            <person name="Tsai J.N."/>
            <person name="Chen C.Y."/>
            <person name="Tzean S.S."/>
            <person name="Ota Y."/>
            <person name="Hattori T."/>
            <person name="Sahashi N."/>
            <person name="Liou R.F."/>
            <person name="Kikuchi T."/>
            <person name="Tsai I.J."/>
        </authorList>
    </citation>
    <scope>NUCLEOTIDE SEQUENCE [LARGE SCALE GENOMIC DNA]</scope>
    <source>
        <strain evidence="2 3">FFPRI411160</strain>
    </source>
</reference>
<dbReference type="EMBL" id="NBII01000004">
    <property type="protein sequence ID" value="PAV20237.1"/>
    <property type="molecule type" value="Genomic_DNA"/>
</dbReference>
<name>A0A286UKV1_9AGAM</name>
<evidence type="ECO:0000313" key="3">
    <source>
        <dbReference type="Proteomes" id="UP000217199"/>
    </source>
</evidence>
<evidence type="ECO:0000256" key="1">
    <source>
        <dbReference type="SAM" id="SignalP"/>
    </source>
</evidence>
<sequence>MLLSSVYSLFLLFTIAFAAPLTGRQEKVNNVKCTGGNALDFHTVNVAQLQICGSIAGTIQKCQGAPTSTTGESGNVRFTIKPVEAGATINISKGRWEQGIRAAFAVCGQDKPFTATFVGGASTGDVNVTLEQI</sequence>
<keyword evidence="3" id="KW-1185">Reference proteome</keyword>
<accession>A0A286UKV1</accession>
<dbReference type="OrthoDB" id="2097653at2759"/>
<keyword evidence="1" id="KW-0732">Signal</keyword>
<organism evidence="2 3">
    <name type="scientific">Pyrrhoderma noxium</name>
    <dbReference type="NCBI Taxonomy" id="2282107"/>
    <lineage>
        <taxon>Eukaryota</taxon>
        <taxon>Fungi</taxon>
        <taxon>Dikarya</taxon>
        <taxon>Basidiomycota</taxon>
        <taxon>Agaricomycotina</taxon>
        <taxon>Agaricomycetes</taxon>
        <taxon>Hymenochaetales</taxon>
        <taxon>Hymenochaetaceae</taxon>
        <taxon>Pyrrhoderma</taxon>
    </lineage>
</organism>
<dbReference type="InParanoid" id="A0A286UKV1"/>